<evidence type="ECO:0000313" key="3">
    <source>
        <dbReference type="Proteomes" id="UP000242877"/>
    </source>
</evidence>
<protein>
    <submittedName>
        <fullName evidence="2">Uncharacterized protein</fullName>
    </submittedName>
</protein>
<organism evidence="2 3">
    <name type="scientific">Ascosphaera apis ARSEF 7405</name>
    <dbReference type="NCBI Taxonomy" id="392613"/>
    <lineage>
        <taxon>Eukaryota</taxon>
        <taxon>Fungi</taxon>
        <taxon>Dikarya</taxon>
        <taxon>Ascomycota</taxon>
        <taxon>Pezizomycotina</taxon>
        <taxon>Eurotiomycetes</taxon>
        <taxon>Eurotiomycetidae</taxon>
        <taxon>Onygenales</taxon>
        <taxon>Ascosphaeraceae</taxon>
        <taxon>Ascosphaera</taxon>
    </lineage>
</organism>
<feature type="compositionally biased region" description="Basic and acidic residues" evidence="1">
    <location>
        <begin position="237"/>
        <end position="247"/>
    </location>
</feature>
<dbReference type="AlphaFoldDB" id="A0A166NKM1"/>
<gene>
    <name evidence="2" type="ORF">AAP_03715</name>
</gene>
<sequence>MSEATKPNMAANKMRPWKRDEVDALLTWMDEHKEIVRGKMNKWCQQVKDEVFEHNDDIQWTKIKDKYHNMRRQWLNARKLCGAPEYLIKEGDIADDVRSKMVTKCPNFFRLEEILVLSQGVPDGSASGYPQIADEASGATGSDEAFRRQSGTNATFRVPLAPKPLRSEGVEPFQKQFAMFSAATSQGLPARPASERGDYHEHVDFNGMANMRHTNLEPLLSPQDLELAPRKRPRTSSPERENGRSNLDENSLEARLLRSQWQFEQRMTRQLTEFQERFAKQQSDMQKQLSEQQVQFFDNCLQTQVNIITDAVSKMKELLLAQLAATN</sequence>
<accession>A0A166NKM1</accession>
<proteinExistence type="predicted"/>
<evidence type="ECO:0000256" key="1">
    <source>
        <dbReference type="SAM" id="MobiDB-lite"/>
    </source>
</evidence>
<name>A0A166NKM1_9EURO</name>
<dbReference type="VEuPathDB" id="FungiDB:AAP_03715"/>
<dbReference type="EMBL" id="AZGZ01000016">
    <property type="protein sequence ID" value="KZZ90620.1"/>
    <property type="molecule type" value="Genomic_DNA"/>
</dbReference>
<dbReference type="Proteomes" id="UP000242877">
    <property type="component" value="Unassembled WGS sequence"/>
</dbReference>
<keyword evidence="3" id="KW-1185">Reference proteome</keyword>
<feature type="region of interest" description="Disordered" evidence="1">
    <location>
        <begin position="220"/>
        <end position="251"/>
    </location>
</feature>
<comment type="caution">
    <text evidence="2">The sequence shown here is derived from an EMBL/GenBank/DDBJ whole genome shotgun (WGS) entry which is preliminary data.</text>
</comment>
<dbReference type="OrthoDB" id="4202778at2759"/>
<reference evidence="2 3" key="1">
    <citation type="journal article" date="2016" name="Genome Biol. Evol.">
        <title>Divergent and convergent evolution of fungal pathogenicity.</title>
        <authorList>
            <person name="Shang Y."/>
            <person name="Xiao G."/>
            <person name="Zheng P."/>
            <person name="Cen K."/>
            <person name="Zhan S."/>
            <person name="Wang C."/>
        </authorList>
    </citation>
    <scope>NUCLEOTIDE SEQUENCE [LARGE SCALE GENOMIC DNA]</scope>
    <source>
        <strain evidence="2 3">ARSEF 7405</strain>
    </source>
</reference>
<evidence type="ECO:0000313" key="2">
    <source>
        <dbReference type="EMBL" id="KZZ90620.1"/>
    </source>
</evidence>